<protein>
    <submittedName>
        <fullName evidence="2 4">Uncharacterized protein</fullName>
    </submittedName>
</protein>
<feature type="region of interest" description="Disordered" evidence="1">
    <location>
        <begin position="1"/>
        <end position="93"/>
    </location>
</feature>
<reference evidence="4" key="2">
    <citation type="submission" date="2019-09" db="UniProtKB">
        <authorList>
            <consortium name="WormBaseParasite"/>
        </authorList>
    </citation>
    <scope>IDENTIFICATION</scope>
</reference>
<evidence type="ECO:0000313" key="2">
    <source>
        <dbReference type="EMBL" id="VDO94804.1"/>
    </source>
</evidence>
<accession>A0A3P8AFV7</accession>
<name>A0A183FX40_HELPZ</name>
<reference evidence="2 3" key="1">
    <citation type="submission" date="2018-11" db="EMBL/GenBank/DDBJ databases">
        <authorList>
            <consortium name="Pathogen Informatics"/>
        </authorList>
    </citation>
    <scope>NUCLEOTIDE SEQUENCE [LARGE SCALE GENOMIC DNA]</scope>
</reference>
<keyword evidence="3" id="KW-1185">Reference proteome</keyword>
<gene>
    <name evidence="2" type="ORF">HPBE_LOCUS13076</name>
</gene>
<feature type="compositionally biased region" description="Basic and acidic residues" evidence="1">
    <location>
        <begin position="40"/>
        <end position="53"/>
    </location>
</feature>
<accession>A0A183FX40</accession>
<dbReference type="WBParaSite" id="HPBE_0001307501-mRNA-1">
    <property type="protein sequence ID" value="HPBE_0001307501-mRNA-1"/>
    <property type="gene ID" value="HPBE_0001307501"/>
</dbReference>
<dbReference type="Proteomes" id="UP000050761">
    <property type="component" value="Unassembled WGS sequence"/>
</dbReference>
<proteinExistence type="predicted"/>
<feature type="compositionally biased region" description="Basic residues" evidence="1">
    <location>
        <begin position="1"/>
        <end position="10"/>
    </location>
</feature>
<evidence type="ECO:0000313" key="4">
    <source>
        <dbReference type="WBParaSite" id="HPBE_0001307501-mRNA-1"/>
    </source>
</evidence>
<feature type="compositionally biased region" description="Basic and acidic residues" evidence="1">
    <location>
        <begin position="77"/>
        <end position="93"/>
    </location>
</feature>
<dbReference type="AlphaFoldDB" id="A0A183FX40"/>
<organism evidence="3 4">
    <name type="scientific">Heligmosomoides polygyrus</name>
    <name type="common">Parasitic roundworm</name>
    <dbReference type="NCBI Taxonomy" id="6339"/>
    <lineage>
        <taxon>Eukaryota</taxon>
        <taxon>Metazoa</taxon>
        <taxon>Ecdysozoa</taxon>
        <taxon>Nematoda</taxon>
        <taxon>Chromadorea</taxon>
        <taxon>Rhabditida</taxon>
        <taxon>Rhabditina</taxon>
        <taxon>Rhabditomorpha</taxon>
        <taxon>Strongyloidea</taxon>
        <taxon>Heligmosomidae</taxon>
        <taxon>Heligmosomoides</taxon>
    </lineage>
</organism>
<sequence>MMLLPHRHSSHDRSRGGPAGDGPLWPQRKDSSGSKWNKQPIDDGKIDRARSTDTDTEAETPSRTADEPDRVPAAPKMELKAPDHDHDPDHVLV</sequence>
<evidence type="ECO:0000313" key="3">
    <source>
        <dbReference type="Proteomes" id="UP000050761"/>
    </source>
</evidence>
<evidence type="ECO:0000256" key="1">
    <source>
        <dbReference type="SAM" id="MobiDB-lite"/>
    </source>
</evidence>
<dbReference type="EMBL" id="UZAH01027768">
    <property type="protein sequence ID" value="VDO94804.1"/>
    <property type="molecule type" value="Genomic_DNA"/>
</dbReference>